<evidence type="ECO:0000256" key="1">
    <source>
        <dbReference type="SAM" id="Phobius"/>
    </source>
</evidence>
<keyword evidence="1" id="KW-0472">Membrane</keyword>
<feature type="transmembrane region" description="Helical" evidence="1">
    <location>
        <begin position="20"/>
        <end position="39"/>
    </location>
</feature>
<dbReference type="Proteomes" id="UP001148125">
    <property type="component" value="Unassembled WGS sequence"/>
</dbReference>
<evidence type="ECO:0000313" key="2">
    <source>
        <dbReference type="EMBL" id="MDE5413853.1"/>
    </source>
</evidence>
<keyword evidence="3" id="KW-1185">Reference proteome</keyword>
<dbReference type="RefSeq" id="WP_209122973.1">
    <property type="nucleotide sequence ID" value="NZ_JAOTPO010000006.1"/>
</dbReference>
<comment type="caution">
    <text evidence="2">The sequence shown here is derived from an EMBL/GenBank/DDBJ whole genome shotgun (WGS) entry which is preliminary data.</text>
</comment>
<proteinExistence type="predicted"/>
<sequence length="45" mass="5008">MSEFEKRVQCKRNDAIDSGVGFIVSFGFFATLFIIASLVDVFGNM</sequence>
<reference evidence="2" key="1">
    <citation type="submission" date="2024-05" db="EMBL/GenBank/DDBJ databases">
        <title>Alkalihalobacillus sp. strain MEB203 novel alkaliphilic bacterium from Lonar Lake, India.</title>
        <authorList>
            <person name="Joshi A."/>
            <person name="Thite S."/>
            <person name="Mengade P."/>
        </authorList>
    </citation>
    <scope>NUCLEOTIDE SEQUENCE</scope>
    <source>
        <strain evidence="2">MEB 203</strain>
    </source>
</reference>
<dbReference type="EMBL" id="JAOTPO010000006">
    <property type="protein sequence ID" value="MDE5413853.1"/>
    <property type="molecule type" value="Genomic_DNA"/>
</dbReference>
<dbReference type="InterPro" id="IPR025416">
    <property type="entry name" value="YqzM"/>
</dbReference>
<evidence type="ECO:0000313" key="3">
    <source>
        <dbReference type="Proteomes" id="UP001148125"/>
    </source>
</evidence>
<keyword evidence="1" id="KW-0812">Transmembrane</keyword>
<organism evidence="2 3">
    <name type="scientific">Alkalihalobacterium chitinilyticum</name>
    <dbReference type="NCBI Taxonomy" id="2980103"/>
    <lineage>
        <taxon>Bacteria</taxon>
        <taxon>Bacillati</taxon>
        <taxon>Bacillota</taxon>
        <taxon>Bacilli</taxon>
        <taxon>Bacillales</taxon>
        <taxon>Bacillaceae</taxon>
        <taxon>Alkalihalobacterium</taxon>
    </lineage>
</organism>
<keyword evidence="1" id="KW-1133">Transmembrane helix</keyword>
<name>A0ABT5VEH6_9BACI</name>
<gene>
    <name evidence="2" type="ORF">N7Z68_10690</name>
</gene>
<dbReference type="Pfam" id="PF14141">
    <property type="entry name" value="YqzM"/>
    <property type="match status" value="1"/>
</dbReference>
<protein>
    <submittedName>
        <fullName evidence="2">YqzM family protein</fullName>
    </submittedName>
</protein>
<accession>A0ABT5VEH6</accession>